<name>A0ABQ7JH92_9FUNG</name>
<keyword evidence="4" id="KW-1185">Reference proteome</keyword>
<dbReference type="Pfam" id="PF24681">
    <property type="entry name" value="Kelch_KLHDC2_KLHL20_DRC7"/>
    <property type="match status" value="1"/>
</dbReference>
<dbReference type="PANTHER" id="PTHR46093:SF3">
    <property type="entry name" value="ACYL-COA-BINDING DOMAIN-CONTAINING PROTEIN 4"/>
    <property type="match status" value="1"/>
</dbReference>
<dbReference type="Proteomes" id="UP001194696">
    <property type="component" value="Unassembled WGS sequence"/>
</dbReference>
<organism evidence="3 4">
    <name type="scientific">Linnemannia gamsii</name>
    <dbReference type="NCBI Taxonomy" id="64522"/>
    <lineage>
        <taxon>Eukaryota</taxon>
        <taxon>Fungi</taxon>
        <taxon>Fungi incertae sedis</taxon>
        <taxon>Mucoromycota</taxon>
        <taxon>Mortierellomycotina</taxon>
        <taxon>Mortierellomycetes</taxon>
        <taxon>Mortierellales</taxon>
        <taxon>Mortierellaceae</taxon>
        <taxon>Linnemannia</taxon>
    </lineage>
</organism>
<comment type="caution">
    <text evidence="3">The sequence shown here is derived from an EMBL/GenBank/DDBJ whole genome shotgun (WGS) entry which is preliminary data.</text>
</comment>
<keyword evidence="2" id="KW-0677">Repeat</keyword>
<accession>A0ABQ7JH92</accession>
<evidence type="ECO:0000313" key="3">
    <source>
        <dbReference type="EMBL" id="KAG0271855.1"/>
    </source>
</evidence>
<evidence type="ECO:0008006" key="5">
    <source>
        <dbReference type="Google" id="ProtNLM"/>
    </source>
</evidence>
<gene>
    <name evidence="3" type="ORF">BGZ96_005585</name>
</gene>
<feature type="non-terminal residue" evidence="3">
    <location>
        <position position="135"/>
    </location>
</feature>
<evidence type="ECO:0000256" key="2">
    <source>
        <dbReference type="ARBA" id="ARBA00022737"/>
    </source>
</evidence>
<dbReference type="InterPro" id="IPR015915">
    <property type="entry name" value="Kelch-typ_b-propeller"/>
</dbReference>
<sequence length="135" mass="15176">MPDNTTLSPDVQDYSFVYCASRKSILLFGGKSKLYQGNDYNPYVFEFQIHDSRWIRLNTEGDSPTQIYSHCMVPAYDGFKMVVFGGSVTDDTQLDDIYILDMPTMTWTKGSAPPMPLNRSNMACTVGGDNFVAWG</sequence>
<evidence type="ECO:0000256" key="1">
    <source>
        <dbReference type="ARBA" id="ARBA00022441"/>
    </source>
</evidence>
<dbReference type="Gene3D" id="2.120.10.80">
    <property type="entry name" value="Kelch-type beta propeller"/>
    <property type="match status" value="1"/>
</dbReference>
<keyword evidence="1" id="KW-0880">Kelch repeat</keyword>
<protein>
    <recommendedName>
        <fullName evidence="5">Galactose oxidase</fullName>
    </recommendedName>
</protein>
<dbReference type="EMBL" id="JAAAIM010002637">
    <property type="protein sequence ID" value="KAG0271855.1"/>
    <property type="molecule type" value="Genomic_DNA"/>
</dbReference>
<reference evidence="3 4" key="1">
    <citation type="journal article" date="2020" name="Fungal Divers.">
        <title>Resolving the Mortierellaceae phylogeny through synthesis of multi-gene phylogenetics and phylogenomics.</title>
        <authorList>
            <person name="Vandepol N."/>
            <person name="Liber J."/>
            <person name="Desiro A."/>
            <person name="Na H."/>
            <person name="Kennedy M."/>
            <person name="Barry K."/>
            <person name="Grigoriev I.V."/>
            <person name="Miller A.N."/>
            <person name="O'Donnell K."/>
            <person name="Stajich J.E."/>
            <person name="Bonito G."/>
        </authorList>
    </citation>
    <scope>NUCLEOTIDE SEQUENCE [LARGE SCALE GENOMIC DNA]</scope>
    <source>
        <strain evidence="3 4">AD045</strain>
    </source>
</reference>
<evidence type="ECO:0000313" key="4">
    <source>
        <dbReference type="Proteomes" id="UP001194696"/>
    </source>
</evidence>
<dbReference type="PANTHER" id="PTHR46093">
    <property type="entry name" value="ACYL-COA-BINDING DOMAIN-CONTAINING PROTEIN 5"/>
    <property type="match status" value="1"/>
</dbReference>
<dbReference type="SUPFAM" id="SSF50965">
    <property type="entry name" value="Galactose oxidase, central domain"/>
    <property type="match status" value="1"/>
</dbReference>
<proteinExistence type="predicted"/>
<dbReference type="InterPro" id="IPR011043">
    <property type="entry name" value="Gal_Oxase/kelch_b-propeller"/>
</dbReference>